<dbReference type="EMBL" id="BQKK01000001">
    <property type="protein sequence ID" value="GJN42111.1"/>
    <property type="molecule type" value="Genomic_DNA"/>
</dbReference>
<sequence>MAMKNRWYWAFKHILFGPALRIWNRPWIEGVDNIPESGPAILASSHQSVMDSFYFPLLCPRQIKFIAKSEYFNSPGLVGRLQKWFFTSVGQVPIDRSAKSSAAGMLNSARQILNEGDLFGIYPEGTRSPDGRIYRGRTGMARVAMDSGADVVPIAMFNSRKANPIGTWIPRPVRVGTRVGKPINPHQWAHEQGLDVADHETARKFTDFFMLRLAELAEQPYVDVYASEVKESLKQGLGYPKGAEPNK</sequence>
<dbReference type="SUPFAM" id="SSF69593">
    <property type="entry name" value="Glycerol-3-phosphate (1)-acyltransferase"/>
    <property type="match status" value="1"/>
</dbReference>
<keyword evidence="1" id="KW-0808">Transferase</keyword>
<dbReference type="AlphaFoldDB" id="A0AAV5G518"/>
<organism evidence="4 5">
    <name type="scientific">Corynebacterium ammoniagenes</name>
    <name type="common">Brevibacterium ammoniagenes</name>
    <dbReference type="NCBI Taxonomy" id="1697"/>
    <lineage>
        <taxon>Bacteria</taxon>
        <taxon>Bacillati</taxon>
        <taxon>Actinomycetota</taxon>
        <taxon>Actinomycetes</taxon>
        <taxon>Mycobacteriales</taxon>
        <taxon>Corynebacteriaceae</taxon>
        <taxon>Corynebacterium</taxon>
    </lineage>
</organism>
<accession>A0AAV5G518</accession>
<evidence type="ECO:0000256" key="2">
    <source>
        <dbReference type="ARBA" id="ARBA00023315"/>
    </source>
</evidence>
<evidence type="ECO:0000313" key="5">
    <source>
        <dbReference type="Proteomes" id="UP001054925"/>
    </source>
</evidence>
<dbReference type="InterPro" id="IPR002123">
    <property type="entry name" value="Plipid/glycerol_acylTrfase"/>
</dbReference>
<evidence type="ECO:0000259" key="3">
    <source>
        <dbReference type="SMART" id="SM00563"/>
    </source>
</evidence>
<dbReference type="PANTHER" id="PTHR10434">
    <property type="entry name" value="1-ACYL-SN-GLYCEROL-3-PHOSPHATE ACYLTRANSFERASE"/>
    <property type="match status" value="1"/>
</dbReference>
<proteinExistence type="predicted"/>
<dbReference type="CDD" id="cd07989">
    <property type="entry name" value="LPLAT_AGPAT-like"/>
    <property type="match status" value="1"/>
</dbReference>
<protein>
    <submittedName>
        <fullName evidence="4">1-acyl-sn-glycerol-3-phosphate acyltransferase</fullName>
    </submittedName>
</protein>
<dbReference type="Proteomes" id="UP001054925">
    <property type="component" value="Unassembled WGS sequence"/>
</dbReference>
<dbReference type="PANTHER" id="PTHR10434:SF11">
    <property type="entry name" value="1-ACYL-SN-GLYCEROL-3-PHOSPHATE ACYLTRANSFERASE"/>
    <property type="match status" value="1"/>
</dbReference>
<feature type="domain" description="Phospholipid/glycerol acyltransferase" evidence="3">
    <location>
        <begin position="40"/>
        <end position="159"/>
    </location>
</feature>
<dbReference type="GO" id="GO:0003841">
    <property type="term" value="F:1-acylglycerol-3-phosphate O-acyltransferase activity"/>
    <property type="evidence" value="ECO:0007669"/>
    <property type="project" value="TreeGrafter"/>
</dbReference>
<dbReference type="GO" id="GO:0005886">
    <property type="term" value="C:plasma membrane"/>
    <property type="evidence" value="ECO:0007669"/>
    <property type="project" value="TreeGrafter"/>
</dbReference>
<name>A0AAV5G518_CORAM</name>
<comment type="caution">
    <text evidence="4">The sequence shown here is derived from an EMBL/GenBank/DDBJ whole genome shotgun (WGS) entry which is preliminary data.</text>
</comment>
<evidence type="ECO:0000256" key="1">
    <source>
        <dbReference type="ARBA" id="ARBA00022679"/>
    </source>
</evidence>
<gene>
    <name evidence="4" type="ORF">CAT723_05900</name>
</gene>
<evidence type="ECO:0000313" key="4">
    <source>
        <dbReference type="EMBL" id="GJN42111.1"/>
    </source>
</evidence>
<keyword evidence="2 4" id="KW-0012">Acyltransferase</keyword>
<dbReference type="Pfam" id="PF01553">
    <property type="entry name" value="Acyltransferase"/>
    <property type="match status" value="1"/>
</dbReference>
<dbReference type="GO" id="GO:0006654">
    <property type="term" value="P:phosphatidic acid biosynthetic process"/>
    <property type="evidence" value="ECO:0007669"/>
    <property type="project" value="TreeGrafter"/>
</dbReference>
<dbReference type="SMART" id="SM00563">
    <property type="entry name" value="PlsC"/>
    <property type="match status" value="1"/>
</dbReference>
<reference evidence="4" key="1">
    <citation type="submission" date="2021-12" db="EMBL/GenBank/DDBJ databases">
        <title>Draft genome sequence of Corynebacterium ammoniagenes strain T-723.</title>
        <authorList>
            <person name="Matsuzawa M."/>
            <person name="Hiratani M."/>
            <person name="Abe I."/>
            <person name="Tsuji Y."/>
            <person name="Nakamura J."/>
        </authorList>
    </citation>
    <scope>NUCLEOTIDE SEQUENCE</scope>
    <source>
        <strain evidence="4">T-723</strain>
    </source>
</reference>